<name>X0YX06_9ZZZZ</name>
<reference evidence="1" key="1">
    <citation type="journal article" date="2014" name="Front. Microbiol.">
        <title>High frequency of phylogenetically diverse reductive dehalogenase-homologous genes in deep subseafloor sedimentary metagenomes.</title>
        <authorList>
            <person name="Kawai M."/>
            <person name="Futagami T."/>
            <person name="Toyoda A."/>
            <person name="Takaki Y."/>
            <person name="Nishi S."/>
            <person name="Hori S."/>
            <person name="Arai W."/>
            <person name="Tsubouchi T."/>
            <person name="Morono Y."/>
            <person name="Uchiyama I."/>
            <person name="Ito T."/>
            <person name="Fujiyama A."/>
            <person name="Inagaki F."/>
            <person name="Takami H."/>
        </authorList>
    </citation>
    <scope>NUCLEOTIDE SEQUENCE</scope>
    <source>
        <strain evidence="1">Expedition CK06-06</strain>
    </source>
</reference>
<accession>X0YX06</accession>
<protein>
    <submittedName>
        <fullName evidence="1">Uncharacterized protein</fullName>
    </submittedName>
</protein>
<organism evidence="1">
    <name type="scientific">marine sediment metagenome</name>
    <dbReference type="NCBI Taxonomy" id="412755"/>
    <lineage>
        <taxon>unclassified sequences</taxon>
        <taxon>metagenomes</taxon>
        <taxon>ecological metagenomes</taxon>
    </lineage>
</organism>
<dbReference type="EMBL" id="BART01003741">
    <property type="protein sequence ID" value="GAG60755.1"/>
    <property type="molecule type" value="Genomic_DNA"/>
</dbReference>
<sequence length="240" mass="25565">MKKIFLVILIGLCLGLVAPAYGSVVVDLPLRSGLIDKKGDLTAGEIERVSGGTYIDTDGVMQTARGNRTQLVTHSVDLTNAAWSVTDVTKDSATTCTFDAQNGHISDTIATSDNCYYYLSFKARRITGNTDIDVYFNDSETGNSVEITHASVYYWTGTAWASDTSGGLTAALVRYYVLVLGKAGGGNVTFGLQDTNAAGHGQVEFTEIQVEKLEGPSAPPGAELIDDVNNRTFAAASDWT</sequence>
<feature type="non-terminal residue" evidence="1">
    <location>
        <position position="240"/>
    </location>
</feature>
<comment type="caution">
    <text evidence="1">The sequence shown here is derived from an EMBL/GenBank/DDBJ whole genome shotgun (WGS) entry which is preliminary data.</text>
</comment>
<evidence type="ECO:0000313" key="1">
    <source>
        <dbReference type="EMBL" id="GAG60755.1"/>
    </source>
</evidence>
<proteinExistence type="predicted"/>
<gene>
    <name evidence="1" type="ORF">S01H4_10008</name>
</gene>
<dbReference type="AlphaFoldDB" id="X0YX06"/>